<dbReference type="EMBL" id="MFBT01000012">
    <property type="protein sequence ID" value="OGD99627.1"/>
    <property type="molecule type" value="Genomic_DNA"/>
</dbReference>
<comment type="caution">
    <text evidence="2">The sequence shown here is derived from an EMBL/GenBank/DDBJ whole genome shotgun (WGS) entry which is preliminary data.</text>
</comment>
<dbReference type="InterPro" id="IPR029044">
    <property type="entry name" value="Nucleotide-diphossugar_trans"/>
</dbReference>
<dbReference type="Pfam" id="PF00535">
    <property type="entry name" value="Glycos_transf_2"/>
    <property type="match status" value="1"/>
</dbReference>
<accession>A0A1F5H6C7</accession>
<evidence type="ECO:0000313" key="2">
    <source>
        <dbReference type="EMBL" id="OGD99627.1"/>
    </source>
</evidence>
<dbReference type="AlphaFoldDB" id="A0A1F5H6C7"/>
<dbReference type="PANTHER" id="PTHR48090">
    <property type="entry name" value="UNDECAPRENYL-PHOSPHATE 4-DEOXY-4-FORMAMIDO-L-ARABINOSE TRANSFERASE-RELATED"/>
    <property type="match status" value="1"/>
</dbReference>
<proteinExistence type="predicted"/>
<feature type="domain" description="Glycosyltransferase 2-like" evidence="1">
    <location>
        <begin position="5"/>
        <end position="162"/>
    </location>
</feature>
<evidence type="ECO:0000313" key="3">
    <source>
        <dbReference type="Proteomes" id="UP000177039"/>
    </source>
</evidence>
<evidence type="ECO:0000259" key="1">
    <source>
        <dbReference type="Pfam" id="PF00535"/>
    </source>
</evidence>
<dbReference type="Gene3D" id="3.90.550.10">
    <property type="entry name" value="Spore Coat Polysaccharide Biosynthesis Protein SpsA, Chain A"/>
    <property type="match status" value="1"/>
</dbReference>
<name>A0A1F5H6C7_9BACT</name>
<dbReference type="InterPro" id="IPR001173">
    <property type="entry name" value="Glyco_trans_2-like"/>
</dbReference>
<organism evidence="2 3">
    <name type="scientific">Candidatus Curtissbacteria bacterium RIFCSPLOWO2_01_FULL_42_50</name>
    <dbReference type="NCBI Taxonomy" id="1797730"/>
    <lineage>
        <taxon>Bacteria</taxon>
        <taxon>Candidatus Curtissiibacteriota</taxon>
    </lineage>
</organism>
<dbReference type="Proteomes" id="UP000177039">
    <property type="component" value="Unassembled WGS sequence"/>
</dbReference>
<sequence>MKTVIVVPAFNESAAISKVLTGIPKKLKGISQLSTLVVDDGSGDNTSQKAKKAGVFVVRHVINRGLGAAIKTGLDWAKSQGADIAVTFDSDGQHDPTDIPRLIQPILNKDADLVIGSRFKKKQSIPADRLILNWFANLTTLVMFGVHSTDSQSGLRAFSKKAMAQIDLKADRMDFSSEILIEAKRHNLKIEEIPIKAIYTDYSRKKGQKNLNAIPVFARILIRFLR</sequence>
<dbReference type="CDD" id="cd04179">
    <property type="entry name" value="DPM_DPG-synthase_like"/>
    <property type="match status" value="1"/>
</dbReference>
<reference evidence="2 3" key="1">
    <citation type="journal article" date="2016" name="Nat. Commun.">
        <title>Thousands of microbial genomes shed light on interconnected biogeochemical processes in an aquifer system.</title>
        <authorList>
            <person name="Anantharaman K."/>
            <person name="Brown C.T."/>
            <person name="Hug L.A."/>
            <person name="Sharon I."/>
            <person name="Castelle C.J."/>
            <person name="Probst A.J."/>
            <person name="Thomas B.C."/>
            <person name="Singh A."/>
            <person name="Wilkins M.J."/>
            <person name="Karaoz U."/>
            <person name="Brodie E.L."/>
            <person name="Williams K.H."/>
            <person name="Hubbard S.S."/>
            <person name="Banfield J.F."/>
        </authorList>
    </citation>
    <scope>NUCLEOTIDE SEQUENCE [LARGE SCALE GENOMIC DNA]</scope>
</reference>
<dbReference type="SUPFAM" id="SSF53448">
    <property type="entry name" value="Nucleotide-diphospho-sugar transferases"/>
    <property type="match status" value="1"/>
</dbReference>
<protein>
    <recommendedName>
        <fullName evidence="1">Glycosyltransferase 2-like domain-containing protein</fullName>
    </recommendedName>
</protein>
<dbReference type="PANTHER" id="PTHR48090:SF7">
    <property type="entry name" value="RFBJ PROTEIN"/>
    <property type="match status" value="1"/>
</dbReference>
<gene>
    <name evidence="2" type="ORF">A3B54_02985</name>
</gene>
<dbReference type="InterPro" id="IPR050256">
    <property type="entry name" value="Glycosyltransferase_2"/>
</dbReference>